<accession>A0AAV4DTM8</accession>
<evidence type="ECO:0000313" key="3">
    <source>
        <dbReference type="Proteomes" id="UP000735302"/>
    </source>
</evidence>
<name>A0AAV4DTM8_9GAST</name>
<evidence type="ECO:0000313" key="2">
    <source>
        <dbReference type="EMBL" id="GFO47377.1"/>
    </source>
</evidence>
<sequence>MEGETAFVQPSVHDEKANKREANRLSQQRRREPLKSEKKTNECSISTVMTPKQTPKLKTREQARIDAEKREKARLWQQKRRAKMHPQKEESYENQFPVVTCADGNCVPRSLSVLIFGTLDNHVEMRCRIVLELALNSLDYLCLSQKELNFLWEHSDCVSPHVQTTFELETLDVSKPGTWVCGS</sequence>
<gene>
    <name evidence="2" type="ORF">PoB_007388200</name>
</gene>
<protein>
    <submittedName>
        <fullName evidence="2">Uncharacterized protein</fullName>
    </submittedName>
</protein>
<dbReference type="Proteomes" id="UP000735302">
    <property type="component" value="Unassembled WGS sequence"/>
</dbReference>
<dbReference type="EMBL" id="BLXT01008305">
    <property type="protein sequence ID" value="GFO47377.1"/>
    <property type="molecule type" value="Genomic_DNA"/>
</dbReference>
<organism evidence="2 3">
    <name type="scientific">Plakobranchus ocellatus</name>
    <dbReference type="NCBI Taxonomy" id="259542"/>
    <lineage>
        <taxon>Eukaryota</taxon>
        <taxon>Metazoa</taxon>
        <taxon>Spiralia</taxon>
        <taxon>Lophotrochozoa</taxon>
        <taxon>Mollusca</taxon>
        <taxon>Gastropoda</taxon>
        <taxon>Heterobranchia</taxon>
        <taxon>Euthyneura</taxon>
        <taxon>Panpulmonata</taxon>
        <taxon>Sacoglossa</taxon>
        <taxon>Placobranchoidea</taxon>
        <taxon>Plakobranchidae</taxon>
        <taxon>Plakobranchus</taxon>
    </lineage>
</organism>
<feature type="compositionally biased region" description="Polar residues" evidence="1">
    <location>
        <begin position="42"/>
        <end position="53"/>
    </location>
</feature>
<proteinExistence type="predicted"/>
<feature type="compositionally biased region" description="Basic and acidic residues" evidence="1">
    <location>
        <begin position="12"/>
        <end position="41"/>
    </location>
</feature>
<evidence type="ECO:0000256" key="1">
    <source>
        <dbReference type="SAM" id="MobiDB-lite"/>
    </source>
</evidence>
<comment type="caution">
    <text evidence="2">The sequence shown here is derived from an EMBL/GenBank/DDBJ whole genome shotgun (WGS) entry which is preliminary data.</text>
</comment>
<feature type="region of interest" description="Disordered" evidence="1">
    <location>
        <begin position="1"/>
        <end position="65"/>
    </location>
</feature>
<reference evidence="2 3" key="1">
    <citation type="journal article" date="2021" name="Elife">
        <title>Chloroplast acquisition without the gene transfer in kleptoplastic sea slugs, Plakobranchus ocellatus.</title>
        <authorList>
            <person name="Maeda T."/>
            <person name="Takahashi S."/>
            <person name="Yoshida T."/>
            <person name="Shimamura S."/>
            <person name="Takaki Y."/>
            <person name="Nagai Y."/>
            <person name="Toyoda A."/>
            <person name="Suzuki Y."/>
            <person name="Arimoto A."/>
            <person name="Ishii H."/>
            <person name="Satoh N."/>
            <person name="Nishiyama T."/>
            <person name="Hasebe M."/>
            <person name="Maruyama T."/>
            <person name="Minagawa J."/>
            <person name="Obokata J."/>
            <person name="Shigenobu S."/>
        </authorList>
    </citation>
    <scope>NUCLEOTIDE SEQUENCE [LARGE SCALE GENOMIC DNA]</scope>
</reference>
<keyword evidence="3" id="KW-1185">Reference proteome</keyword>
<dbReference type="AlphaFoldDB" id="A0AAV4DTM8"/>